<feature type="region of interest" description="Disordered" evidence="1">
    <location>
        <begin position="294"/>
        <end position="346"/>
    </location>
</feature>
<dbReference type="EMBL" id="AP028213">
    <property type="protein sequence ID" value="BEI88744.1"/>
    <property type="molecule type" value="Genomic_DNA"/>
</dbReference>
<gene>
    <name evidence="2" type="ORF">CcaverHIS019_0201060</name>
</gene>
<evidence type="ECO:0000313" key="3">
    <source>
        <dbReference type="Proteomes" id="UP001233271"/>
    </source>
</evidence>
<organism evidence="2 3">
    <name type="scientific">Cutaneotrichosporon cavernicola</name>
    <dbReference type="NCBI Taxonomy" id="279322"/>
    <lineage>
        <taxon>Eukaryota</taxon>
        <taxon>Fungi</taxon>
        <taxon>Dikarya</taxon>
        <taxon>Basidiomycota</taxon>
        <taxon>Agaricomycotina</taxon>
        <taxon>Tremellomycetes</taxon>
        <taxon>Trichosporonales</taxon>
        <taxon>Trichosporonaceae</taxon>
        <taxon>Cutaneotrichosporon</taxon>
    </lineage>
</organism>
<dbReference type="RefSeq" id="XP_060454010.1">
    <property type="nucleotide sequence ID" value="XM_060597081.1"/>
</dbReference>
<feature type="compositionally biased region" description="Low complexity" evidence="1">
    <location>
        <begin position="326"/>
        <end position="346"/>
    </location>
</feature>
<evidence type="ECO:0008006" key="4">
    <source>
        <dbReference type="Google" id="ProtNLM"/>
    </source>
</evidence>
<reference evidence="2" key="1">
    <citation type="journal article" date="2023" name="BMC Genomics">
        <title>Chromosome-level genome assemblies of Cutaneotrichosporon spp. (Trichosporonales, Basidiomycota) reveal imbalanced evolution between nucleotide sequences and chromosome synteny.</title>
        <authorList>
            <person name="Kobayashi Y."/>
            <person name="Kayamori A."/>
            <person name="Aoki K."/>
            <person name="Shiwa Y."/>
            <person name="Matsutani M."/>
            <person name="Fujita N."/>
            <person name="Sugita T."/>
            <person name="Iwasaki W."/>
            <person name="Tanaka N."/>
            <person name="Takashima M."/>
        </authorList>
    </citation>
    <scope>NUCLEOTIDE SEQUENCE</scope>
    <source>
        <strain evidence="2">HIS019</strain>
    </source>
</reference>
<dbReference type="Proteomes" id="UP001233271">
    <property type="component" value="Chromosome 2"/>
</dbReference>
<keyword evidence="3" id="KW-1185">Reference proteome</keyword>
<name>A0AA48KXW9_9TREE</name>
<evidence type="ECO:0000313" key="2">
    <source>
        <dbReference type="EMBL" id="BEI88744.1"/>
    </source>
</evidence>
<dbReference type="AlphaFoldDB" id="A0AA48KXW9"/>
<accession>A0AA48KXW9</accession>
<sequence>MTASPIYVNLPFISDDPEMVERPPDTGNGSSGGSLDPTVEIQPITYTSGQYHTLEDARKAVNSLTRTLGFEVNFSSVKDGKYCNLVCHRHGANGAYGAKGTKRPRSTKATGCPFKVNCKLRNGMWHAKLSNNTHNHGPQDPSELPQLRRERLEELKDEIHERLIVQGDPPADVRRWLREKGITLSDSAFGKAIADARKAALDMPDAVGEPMIAFTPSTPGGNLHTLYIPVAVARALAEEYGSEVAVTDDRRFKPYNKPRGAQKCGYCKKPGHRINQCDEYEQKHGHPYQAPVKVKRVASSSSPGPGTLTPGSESAASVTAKPPLPADVAPVRSAPPSSPPAAVTATAPPAEHVLMTGQDPGFHPGLGTDVTFLEQTFLEMPRAQAQAYLNMPQDQTHLNGHFSAQ</sequence>
<feature type="region of interest" description="Disordered" evidence="1">
    <location>
        <begin position="14"/>
        <end position="37"/>
    </location>
</feature>
<dbReference type="KEGG" id="ccac:CcaHIS019_0201060"/>
<evidence type="ECO:0000256" key="1">
    <source>
        <dbReference type="SAM" id="MobiDB-lite"/>
    </source>
</evidence>
<dbReference type="GeneID" id="85492615"/>
<proteinExistence type="predicted"/>
<feature type="compositionally biased region" description="Low complexity" evidence="1">
    <location>
        <begin position="299"/>
        <end position="314"/>
    </location>
</feature>
<protein>
    <recommendedName>
        <fullName evidence="4">FAR1 domain-containing protein</fullName>
    </recommendedName>
</protein>